<dbReference type="Proteomes" id="UP001146351">
    <property type="component" value="Unassembled WGS sequence"/>
</dbReference>
<dbReference type="EMBL" id="JAPQKO010000003">
    <property type="protein sequence ID" value="KAJ5173388.1"/>
    <property type="molecule type" value="Genomic_DNA"/>
</dbReference>
<evidence type="ECO:0000313" key="4">
    <source>
        <dbReference type="Proteomes" id="UP001146351"/>
    </source>
</evidence>
<evidence type="ECO:0000313" key="3">
    <source>
        <dbReference type="EMBL" id="KAJ5173388.1"/>
    </source>
</evidence>
<reference evidence="3" key="2">
    <citation type="journal article" date="2023" name="IMA Fungus">
        <title>Comparative genomic study of the Penicillium genus elucidates a diverse pangenome and 15 lateral gene transfer events.</title>
        <authorList>
            <person name="Petersen C."/>
            <person name="Sorensen T."/>
            <person name="Nielsen M.R."/>
            <person name="Sondergaard T.E."/>
            <person name="Sorensen J.L."/>
            <person name="Fitzpatrick D.A."/>
            <person name="Frisvad J.C."/>
            <person name="Nielsen K.L."/>
        </authorList>
    </citation>
    <scope>NUCLEOTIDE SEQUENCE</scope>
    <source>
        <strain evidence="3">IBT 21917</strain>
    </source>
</reference>
<dbReference type="OrthoDB" id="5429716at2759"/>
<reference evidence="3" key="1">
    <citation type="submission" date="2022-11" db="EMBL/GenBank/DDBJ databases">
        <authorList>
            <person name="Petersen C."/>
        </authorList>
    </citation>
    <scope>NUCLEOTIDE SEQUENCE</scope>
    <source>
        <strain evidence="3">IBT 21917</strain>
    </source>
</reference>
<feature type="region of interest" description="Disordered" evidence="1">
    <location>
        <begin position="249"/>
        <end position="268"/>
    </location>
</feature>
<feature type="transmembrane region" description="Helical" evidence="2">
    <location>
        <begin position="287"/>
        <end position="306"/>
    </location>
</feature>
<evidence type="ECO:0000256" key="1">
    <source>
        <dbReference type="SAM" id="MobiDB-lite"/>
    </source>
</evidence>
<keyword evidence="2" id="KW-0472">Membrane</keyword>
<accession>A0A9W9ID13</accession>
<proteinExistence type="predicted"/>
<name>A0A9W9ID13_9EURO</name>
<feature type="compositionally biased region" description="Polar residues" evidence="1">
    <location>
        <begin position="251"/>
        <end position="260"/>
    </location>
</feature>
<keyword evidence="4" id="KW-1185">Reference proteome</keyword>
<keyword evidence="2" id="KW-0812">Transmembrane</keyword>
<evidence type="ECO:0000256" key="2">
    <source>
        <dbReference type="SAM" id="Phobius"/>
    </source>
</evidence>
<gene>
    <name evidence="3" type="ORF">N7492_005981</name>
</gene>
<comment type="caution">
    <text evidence="3">The sequence shown here is derived from an EMBL/GenBank/DDBJ whole genome shotgun (WGS) entry which is preliminary data.</text>
</comment>
<organism evidence="3 4">
    <name type="scientific">Penicillium capsulatum</name>
    <dbReference type="NCBI Taxonomy" id="69766"/>
    <lineage>
        <taxon>Eukaryota</taxon>
        <taxon>Fungi</taxon>
        <taxon>Dikarya</taxon>
        <taxon>Ascomycota</taxon>
        <taxon>Pezizomycotina</taxon>
        <taxon>Eurotiomycetes</taxon>
        <taxon>Eurotiomycetidae</taxon>
        <taxon>Eurotiales</taxon>
        <taxon>Aspergillaceae</taxon>
        <taxon>Penicillium</taxon>
    </lineage>
</organism>
<dbReference type="AlphaFoldDB" id="A0A9W9ID13"/>
<sequence>MPNVSVPLPYAGWFTFANYGPVTTTYTPPASCTATDRYRLGYVHRNANFYGFAQVGCPSTGAWDCVPSGTASATITALENDAGERFVGAGGYYSPGLYCPSGWATAGVVARDDSSSLSSSGVLSAPTQLAYLHLDNTPAMLLASLLKPSETIAVCCPSAMTADGIGGCYSIVSDYEPSVACSVSTETFFDYTSSTTVLKSPFVTTAGPVPTSTSYSEVTRSRTLKGATKSSLRAIAYVEMVTLMHHPSDRTAAQSGSTESTGTRTATVTPTTNAAGRFAPRGSTWDGLGAVLGGCIAAMALGAAVLL</sequence>
<keyword evidence="2" id="KW-1133">Transmembrane helix</keyword>
<protein>
    <submittedName>
        <fullName evidence="3">Uncharacterized protein</fullName>
    </submittedName>
</protein>